<sequence>MKLFRCSCETKPVLYFENVQCGSCGRLTGFCPESMELRPFTPVDSQEPTAPVGEPGPTTPSATNVWQDDEGRKYIQCANWTQHQVCNWMLPLTTNENDQEPRSFSTDAEGLCPACRLNDIIPDLSVAANVPLWHGLEKAKRRCLFTLLELRLPVESDWEVEDESTPPPLSFRFMSDKDANTHFQRPLKGEEPVLTGHADGVITINLAEADDIARVQTRVAMQERYRTLLGHFRHECGHYYWEVFKVVDSEFVDAFRAVFGDENASYQEALDRHYEQGPPVDWQNDFVSTYATMHPWEDWAETWAHYLHIIDTLETQQSFSRNSEVLSDSVREVGLPFAVGSRDNTAASDFDAIMDLWIDASIVLNSLNRSMGLPDPYPFVLHKPIQEKLRFVHNTIKRFYQVSAQSDAGS</sequence>
<dbReference type="Proteomes" id="UP001501337">
    <property type="component" value="Unassembled WGS sequence"/>
</dbReference>
<dbReference type="PIRSF" id="PIRSF012641">
    <property type="entry name" value="UCP012641"/>
    <property type="match status" value="1"/>
</dbReference>
<organism evidence="3 4">
    <name type="scientific">Allohahella marinimesophila</name>
    <dbReference type="NCBI Taxonomy" id="1054972"/>
    <lineage>
        <taxon>Bacteria</taxon>
        <taxon>Pseudomonadati</taxon>
        <taxon>Pseudomonadota</taxon>
        <taxon>Gammaproteobacteria</taxon>
        <taxon>Oceanospirillales</taxon>
        <taxon>Hahellaceae</taxon>
        <taxon>Allohahella</taxon>
    </lineage>
</organism>
<dbReference type="InterPro" id="IPR011201">
    <property type="entry name" value="Zinc-ribbon_6_bact"/>
</dbReference>
<evidence type="ECO:0000313" key="3">
    <source>
        <dbReference type="EMBL" id="GAA3976826.1"/>
    </source>
</evidence>
<accession>A0ABP7Q5X6</accession>
<dbReference type="RefSeq" id="WP_344809218.1">
    <property type="nucleotide sequence ID" value="NZ_BAABBO010000019.1"/>
</dbReference>
<keyword evidence="4" id="KW-1185">Reference proteome</keyword>
<feature type="domain" description="Zinc-ribbon" evidence="2">
    <location>
        <begin position="3"/>
        <end position="125"/>
    </location>
</feature>
<proteinExistence type="predicted"/>
<dbReference type="InterPro" id="IPR031321">
    <property type="entry name" value="UCP012641"/>
</dbReference>
<feature type="region of interest" description="Disordered" evidence="1">
    <location>
        <begin position="42"/>
        <end position="61"/>
    </location>
</feature>
<comment type="caution">
    <text evidence="3">The sequence shown here is derived from an EMBL/GenBank/DDBJ whole genome shotgun (WGS) entry which is preliminary data.</text>
</comment>
<gene>
    <name evidence="3" type="ORF">GCM10022278_37120</name>
</gene>
<evidence type="ECO:0000259" key="2">
    <source>
        <dbReference type="Pfam" id="PF10005"/>
    </source>
</evidence>
<reference evidence="4" key="1">
    <citation type="journal article" date="2019" name="Int. J. Syst. Evol. Microbiol.">
        <title>The Global Catalogue of Microorganisms (GCM) 10K type strain sequencing project: providing services to taxonomists for standard genome sequencing and annotation.</title>
        <authorList>
            <consortium name="The Broad Institute Genomics Platform"/>
            <consortium name="The Broad Institute Genome Sequencing Center for Infectious Disease"/>
            <person name="Wu L."/>
            <person name="Ma J."/>
        </authorList>
    </citation>
    <scope>NUCLEOTIDE SEQUENCE [LARGE SCALE GENOMIC DNA]</scope>
    <source>
        <strain evidence="4">JCM 17555</strain>
    </source>
</reference>
<dbReference type="Gene3D" id="3.40.390.70">
    <property type="match status" value="1"/>
</dbReference>
<name>A0ABP7Q5X6_9GAMM</name>
<dbReference type="EMBL" id="BAABBO010000019">
    <property type="protein sequence ID" value="GAA3976826.1"/>
    <property type="molecule type" value="Genomic_DNA"/>
</dbReference>
<dbReference type="Pfam" id="PF10005">
    <property type="entry name" value="Zn_ribbon_DZR_6"/>
    <property type="match status" value="1"/>
</dbReference>
<evidence type="ECO:0000256" key="1">
    <source>
        <dbReference type="SAM" id="MobiDB-lite"/>
    </source>
</evidence>
<dbReference type="Pfam" id="PF15887">
    <property type="entry name" value="Peptidase_Mx"/>
    <property type="match status" value="1"/>
</dbReference>
<protein>
    <submittedName>
        <fullName evidence="3">Zinc-binding metallopeptidase</fullName>
    </submittedName>
</protein>
<evidence type="ECO:0000313" key="4">
    <source>
        <dbReference type="Proteomes" id="UP001501337"/>
    </source>
</evidence>